<proteinExistence type="predicted"/>
<dbReference type="EMBL" id="CM004475">
    <property type="protein sequence ID" value="OCT78233.1"/>
    <property type="molecule type" value="Genomic_DNA"/>
</dbReference>
<dbReference type="Proteomes" id="UP000694892">
    <property type="component" value="Chromosome 5S"/>
</dbReference>
<gene>
    <name evidence="1" type="ORF">XELAEV_18029341mg</name>
</gene>
<accession>A0A974CRE9</accession>
<evidence type="ECO:0000313" key="2">
    <source>
        <dbReference type="Proteomes" id="UP000694892"/>
    </source>
</evidence>
<reference evidence="2" key="1">
    <citation type="journal article" date="2016" name="Nature">
        <title>Genome evolution in the allotetraploid frog Xenopus laevis.</title>
        <authorList>
            <person name="Session A.M."/>
            <person name="Uno Y."/>
            <person name="Kwon T."/>
            <person name="Chapman J.A."/>
            <person name="Toyoda A."/>
            <person name="Takahashi S."/>
            <person name="Fukui A."/>
            <person name="Hikosaka A."/>
            <person name="Suzuki A."/>
            <person name="Kondo M."/>
            <person name="van Heeringen S.J."/>
            <person name="Quigley I."/>
            <person name="Heinz S."/>
            <person name="Ogino H."/>
            <person name="Ochi H."/>
            <person name="Hellsten U."/>
            <person name="Lyons J.B."/>
            <person name="Simakov O."/>
            <person name="Putnam N."/>
            <person name="Stites J."/>
            <person name="Kuroki Y."/>
            <person name="Tanaka T."/>
            <person name="Michiue T."/>
            <person name="Watanabe M."/>
            <person name="Bogdanovic O."/>
            <person name="Lister R."/>
            <person name="Georgiou G."/>
            <person name="Paranjpe S.S."/>
            <person name="van Kruijsbergen I."/>
            <person name="Shu S."/>
            <person name="Carlson J."/>
            <person name="Kinoshita T."/>
            <person name="Ohta Y."/>
            <person name="Mawaribuchi S."/>
            <person name="Jenkins J."/>
            <person name="Grimwood J."/>
            <person name="Schmutz J."/>
            <person name="Mitros T."/>
            <person name="Mozaffari S.V."/>
            <person name="Suzuki Y."/>
            <person name="Haramoto Y."/>
            <person name="Yamamoto T.S."/>
            <person name="Takagi C."/>
            <person name="Heald R."/>
            <person name="Miller K."/>
            <person name="Haudenschild C."/>
            <person name="Kitzman J."/>
            <person name="Nakayama T."/>
            <person name="Izutsu Y."/>
            <person name="Robert J."/>
            <person name="Fortriede J."/>
            <person name="Burns K."/>
            <person name="Lotay V."/>
            <person name="Karimi K."/>
            <person name="Yasuoka Y."/>
            <person name="Dichmann D.S."/>
            <person name="Flajnik M.F."/>
            <person name="Houston D.W."/>
            <person name="Shendure J."/>
            <person name="DuPasquier L."/>
            <person name="Vize P.D."/>
            <person name="Zorn A.M."/>
            <person name="Ito M."/>
            <person name="Marcotte E.M."/>
            <person name="Wallingford J.B."/>
            <person name="Ito Y."/>
            <person name="Asashima M."/>
            <person name="Ueno N."/>
            <person name="Matsuda Y."/>
            <person name="Veenstra G.J."/>
            <person name="Fujiyama A."/>
            <person name="Harland R.M."/>
            <person name="Taira M."/>
            <person name="Rokhsar D.S."/>
        </authorList>
    </citation>
    <scope>NUCLEOTIDE SEQUENCE [LARGE SCALE GENOMIC DNA]</scope>
    <source>
        <strain evidence="2">J</strain>
    </source>
</reference>
<name>A0A974CRE9_XENLA</name>
<dbReference type="AlphaFoldDB" id="A0A974CRE9"/>
<organism evidence="1 2">
    <name type="scientific">Xenopus laevis</name>
    <name type="common">African clawed frog</name>
    <dbReference type="NCBI Taxonomy" id="8355"/>
    <lineage>
        <taxon>Eukaryota</taxon>
        <taxon>Metazoa</taxon>
        <taxon>Chordata</taxon>
        <taxon>Craniata</taxon>
        <taxon>Vertebrata</taxon>
        <taxon>Euteleostomi</taxon>
        <taxon>Amphibia</taxon>
        <taxon>Batrachia</taxon>
        <taxon>Anura</taxon>
        <taxon>Pipoidea</taxon>
        <taxon>Pipidae</taxon>
        <taxon>Xenopodinae</taxon>
        <taxon>Xenopus</taxon>
        <taxon>Xenopus</taxon>
    </lineage>
</organism>
<evidence type="ECO:0000313" key="1">
    <source>
        <dbReference type="EMBL" id="OCT78233.1"/>
    </source>
</evidence>
<sequence length="68" mass="8030">MLQLQIYSQLFHKTVSFTFSLYHSMFITRTYNTLLYNKRRVHHVIIDLHRATVTSTHLYICSAATPLS</sequence>
<protein>
    <submittedName>
        <fullName evidence="1">Uncharacterized protein</fullName>
    </submittedName>
</protein>